<name>A0ACC0UV28_9HYPO</name>
<gene>
    <name evidence="1" type="ORF">N3K66_006326</name>
</gene>
<proteinExistence type="predicted"/>
<keyword evidence="2" id="KW-1185">Reference proteome</keyword>
<sequence length="747" mass="83169">MEGSKPRSRVVKRSGNACTRCRKQKIKCSGIQPCEACKKRRLQCQFDDRDQKILVTKGYIADLQQQIRAQRRGSSAGNQPDFQYDDETRDLEDTDNRFSHVLSPSLTNNDSTSSLNIGSYSDAAASTTVIGSISTTNECREAPLLSNSNHMPSSLTNPLANAPSSFMTATNGRAYYLGTSSNWSYTRRVLNLAHEFVHHIPVATDSLIFDGTAYDLPWDGSRLTECPSAAPVLPSLDHAIHLVNVIKFHCSQMFHLFEEKMFMDELHDFYSNPEPQVAKPSLFYVHLLLVLALGRALSGNSHENRPAGCELFVKAMKIMPAYHIMADDPLTSIEILCTVALYNQCLDHRSCAYNYIGQATRLAMANGMHTSMPVWLFDKERVQRSLKIWWTVYVMDREMTSLMGLPQAIQDEDVQADTPTYQGVTQRLTALRMQVKLCRSIARINREVYGSDGRLNENFLESTKNVLAGLALLANELDEIFPLTLEKSGLRGISRVSAYLHLLYHQCIVLSTRPLFLCFLKIMFESPGVDMGEIGSSSSVDNLMKLCVGSSQKMISILDCLQQQDLLEKFLPHDLESLFVSTANLIIAPIVDSKLGENSRSWLDKAYELFDEFVRSKNMVAKFRIFELKQLDNMLGGFPWDDEAPQPRPPSSTGTGGQGPQSSSRDGVHEGAHDGGGSVGGSVTGGMPMVAPPLEMSQRFPPPLSTVFDDGDWENGITAEQMMDLADSIGSSDTEWMQHTIIEHGIW</sequence>
<protein>
    <submittedName>
        <fullName evidence="1">Uncharacterized protein</fullName>
    </submittedName>
</protein>
<dbReference type="Proteomes" id="UP001163324">
    <property type="component" value="Chromosome 6"/>
</dbReference>
<comment type="caution">
    <text evidence="1">The sequence shown here is derived from an EMBL/GenBank/DDBJ whole genome shotgun (WGS) entry which is preliminary data.</text>
</comment>
<evidence type="ECO:0000313" key="1">
    <source>
        <dbReference type="EMBL" id="KAI9897966.1"/>
    </source>
</evidence>
<organism evidence="1 2">
    <name type="scientific">Trichothecium roseum</name>
    <dbReference type="NCBI Taxonomy" id="47278"/>
    <lineage>
        <taxon>Eukaryota</taxon>
        <taxon>Fungi</taxon>
        <taxon>Dikarya</taxon>
        <taxon>Ascomycota</taxon>
        <taxon>Pezizomycotina</taxon>
        <taxon>Sordariomycetes</taxon>
        <taxon>Hypocreomycetidae</taxon>
        <taxon>Hypocreales</taxon>
        <taxon>Hypocreales incertae sedis</taxon>
        <taxon>Trichothecium</taxon>
    </lineage>
</organism>
<accession>A0ACC0UV28</accession>
<reference evidence="1" key="1">
    <citation type="submission" date="2022-10" db="EMBL/GenBank/DDBJ databases">
        <title>Complete Genome of Trichothecium roseum strain YXFP-22015, a Plant Pathogen Isolated from Citrus.</title>
        <authorList>
            <person name="Wang Y."/>
            <person name="Zhu L."/>
        </authorList>
    </citation>
    <scope>NUCLEOTIDE SEQUENCE</scope>
    <source>
        <strain evidence="1">YXFP-22015</strain>
    </source>
</reference>
<dbReference type="EMBL" id="CM047945">
    <property type="protein sequence ID" value="KAI9897966.1"/>
    <property type="molecule type" value="Genomic_DNA"/>
</dbReference>
<evidence type="ECO:0000313" key="2">
    <source>
        <dbReference type="Proteomes" id="UP001163324"/>
    </source>
</evidence>